<evidence type="ECO:0000256" key="3">
    <source>
        <dbReference type="ARBA" id="ARBA00022840"/>
    </source>
</evidence>
<dbReference type="SMART" id="SM00382">
    <property type="entry name" value="AAA"/>
    <property type="match status" value="2"/>
</dbReference>
<dbReference type="AlphaFoldDB" id="A0A4R1GJE8"/>
<keyword evidence="2" id="KW-0547">Nucleotide-binding</keyword>
<keyword evidence="1" id="KW-0677">Repeat</keyword>
<evidence type="ECO:0000256" key="4">
    <source>
        <dbReference type="ARBA" id="ARBA00061571"/>
    </source>
</evidence>
<sequence>MRAVTFSAMIQIQNLSLNRGALPLLEQANLTLHSGWKVGIVGNNGVGKSSLFKLLLGELQPDAGELKLPAGLSIAHMAQEVSATDRTALEYVLDGDARLRQVQQQLAEAEAAHQAGRIGELHAELDAIDGYRADSRAHQLLDGLGFMPGDAERPVSSFSGGWRIRLNLAQALMCRSDLLLLDEPTNHLDLDATIWLEQWLKLYPGTLLLISHDRDFIDAVVGHVAHMHNRQLTLYKGGYSAFEHLRAEKLSQQQAAYEKQQARIEQIEGFVRRFKAKASKAKQAQSRVKELERMEQLSPAHIDSPFSFTFDCSDKLSSPLLTLYDADLGYPGRTILKDIALTLTPGERIGLLGHNGAGKSTLIKSLVGSINLVNGERHEGEHLEIGYFAQHQLEALDLNASPLLHLQRISPKSTDQELRNFLGSFGFIGDQALDPVGSFSGGEKARVALALIAWRKPNLLLLDEPTNHLDLEVRHALTLALQSFDGALILVSHDRHLIRNSVDRFLLVANGGVEEFNGDLDDYHQWLAQQRREQSSANEEAPKETRSLSAAERKEQKRLEAERRAQLRPLKKEVEKLEKALEKTSDALSKVEEALGDPAVYDDSAKEQLKTLLADQARLTREQQEIEEAWMEQLEALELLQEELDQADN</sequence>
<evidence type="ECO:0000256" key="5">
    <source>
        <dbReference type="ARBA" id="ARBA00069073"/>
    </source>
</evidence>
<dbReference type="GO" id="GO:0016887">
    <property type="term" value="F:ATP hydrolysis activity"/>
    <property type="evidence" value="ECO:0007669"/>
    <property type="project" value="InterPro"/>
</dbReference>
<keyword evidence="10" id="KW-1185">Reference proteome</keyword>
<dbReference type="SUPFAM" id="SSF52540">
    <property type="entry name" value="P-loop containing nucleoside triphosphate hydrolases"/>
    <property type="match status" value="2"/>
</dbReference>
<dbReference type="Pfam" id="PF00005">
    <property type="entry name" value="ABC_tran"/>
    <property type="match status" value="2"/>
</dbReference>
<dbReference type="Gene3D" id="3.40.50.300">
    <property type="entry name" value="P-loop containing nucleotide triphosphate hydrolases"/>
    <property type="match status" value="2"/>
</dbReference>
<accession>A0A4R1GJE8</accession>
<dbReference type="InterPro" id="IPR017871">
    <property type="entry name" value="ABC_transporter-like_CS"/>
</dbReference>
<dbReference type="InterPro" id="IPR032781">
    <property type="entry name" value="ABC_tran_Xtn"/>
</dbReference>
<feature type="domain" description="ABC transporter" evidence="8">
    <location>
        <begin position="321"/>
        <end position="535"/>
    </location>
</feature>
<evidence type="ECO:0000259" key="8">
    <source>
        <dbReference type="PROSITE" id="PS50893"/>
    </source>
</evidence>
<evidence type="ECO:0000313" key="10">
    <source>
        <dbReference type="Proteomes" id="UP000294546"/>
    </source>
</evidence>
<dbReference type="FunFam" id="3.40.50.300:FF:000011">
    <property type="entry name" value="Putative ABC transporter ATP-binding component"/>
    <property type="match status" value="1"/>
</dbReference>
<name>A0A4R1GJE8_9GAMM</name>
<gene>
    <name evidence="9" type="ORF">CLV83_3048</name>
</gene>
<dbReference type="GO" id="GO:0005524">
    <property type="term" value="F:ATP binding"/>
    <property type="evidence" value="ECO:0007669"/>
    <property type="project" value="UniProtKB-KW"/>
</dbReference>
<feature type="coiled-coil region" evidence="6">
    <location>
        <begin position="247"/>
        <end position="294"/>
    </location>
</feature>
<dbReference type="EMBL" id="SMFU01000009">
    <property type="protein sequence ID" value="TCK06099.1"/>
    <property type="molecule type" value="Genomic_DNA"/>
</dbReference>
<dbReference type="FunFam" id="3.40.50.300:FF:002053">
    <property type="entry name" value="ABC transporter ATP-binding protein"/>
    <property type="match status" value="1"/>
</dbReference>
<comment type="similarity">
    <text evidence="4">Belongs to the ABC transporter superfamily. ABCF family. YheS subfamily.</text>
</comment>
<feature type="coiled-coil region" evidence="6">
    <location>
        <begin position="567"/>
        <end position="647"/>
    </location>
</feature>
<dbReference type="PANTHER" id="PTHR19211:SF14">
    <property type="entry name" value="ATP-BINDING CASSETTE SUB-FAMILY F MEMBER 1"/>
    <property type="match status" value="1"/>
</dbReference>
<evidence type="ECO:0000313" key="9">
    <source>
        <dbReference type="EMBL" id="TCK06099.1"/>
    </source>
</evidence>
<dbReference type="PANTHER" id="PTHR19211">
    <property type="entry name" value="ATP-BINDING TRANSPORT PROTEIN-RELATED"/>
    <property type="match status" value="1"/>
</dbReference>
<evidence type="ECO:0000256" key="2">
    <source>
        <dbReference type="ARBA" id="ARBA00022741"/>
    </source>
</evidence>
<protein>
    <recommendedName>
        <fullName evidence="5">Probable ATP-binding protein YheS</fullName>
    </recommendedName>
</protein>
<dbReference type="CDD" id="cd03221">
    <property type="entry name" value="ABCF_EF-3"/>
    <property type="match status" value="2"/>
</dbReference>
<evidence type="ECO:0000256" key="7">
    <source>
        <dbReference type="SAM" id="MobiDB-lite"/>
    </source>
</evidence>
<feature type="domain" description="ABC transporter" evidence="8">
    <location>
        <begin position="10"/>
        <end position="254"/>
    </location>
</feature>
<feature type="region of interest" description="Disordered" evidence="7">
    <location>
        <begin position="531"/>
        <end position="564"/>
    </location>
</feature>
<dbReference type="InterPro" id="IPR003593">
    <property type="entry name" value="AAA+_ATPase"/>
</dbReference>
<keyword evidence="3 9" id="KW-0067">ATP-binding</keyword>
<dbReference type="Proteomes" id="UP000294546">
    <property type="component" value="Unassembled WGS sequence"/>
</dbReference>
<comment type="caution">
    <text evidence="9">The sequence shown here is derived from an EMBL/GenBank/DDBJ whole genome shotgun (WGS) entry which is preliminary data.</text>
</comment>
<proteinExistence type="inferred from homology"/>
<reference evidence="9 10" key="1">
    <citation type="submission" date="2019-03" db="EMBL/GenBank/DDBJ databases">
        <title>Genomic Encyclopedia of Archaeal and Bacterial Type Strains, Phase II (KMG-II): from individual species to whole genera.</title>
        <authorList>
            <person name="Goeker M."/>
        </authorList>
    </citation>
    <scope>NUCLEOTIDE SEQUENCE [LARGE SCALE GENOMIC DNA]</scope>
    <source>
        <strain evidence="9 10">DSM 27697</strain>
    </source>
</reference>
<evidence type="ECO:0000256" key="1">
    <source>
        <dbReference type="ARBA" id="ARBA00022737"/>
    </source>
</evidence>
<dbReference type="PROSITE" id="PS00211">
    <property type="entry name" value="ABC_TRANSPORTER_1"/>
    <property type="match status" value="1"/>
</dbReference>
<dbReference type="InterPro" id="IPR003439">
    <property type="entry name" value="ABC_transporter-like_ATP-bd"/>
</dbReference>
<evidence type="ECO:0000256" key="6">
    <source>
        <dbReference type="SAM" id="Coils"/>
    </source>
</evidence>
<organism evidence="9 10">
    <name type="scientific">Marinobacterium mangrovicola</name>
    <dbReference type="NCBI Taxonomy" id="1476959"/>
    <lineage>
        <taxon>Bacteria</taxon>
        <taxon>Pseudomonadati</taxon>
        <taxon>Pseudomonadota</taxon>
        <taxon>Gammaproteobacteria</taxon>
        <taxon>Oceanospirillales</taxon>
        <taxon>Oceanospirillaceae</taxon>
        <taxon>Marinobacterium</taxon>
    </lineage>
</organism>
<keyword evidence="6" id="KW-0175">Coiled coil</keyword>
<dbReference type="Pfam" id="PF12848">
    <property type="entry name" value="ABC_tran_Xtn"/>
    <property type="match status" value="1"/>
</dbReference>
<dbReference type="InterPro" id="IPR027417">
    <property type="entry name" value="P-loop_NTPase"/>
</dbReference>
<dbReference type="PROSITE" id="PS50893">
    <property type="entry name" value="ABC_TRANSPORTER_2"/>
    <property type="match status" value="2"/>
</dbReference>
<dbReference type="InterPro" id="IPR050611">
    <property type="entry name" value="ABCF"/>
</dbReference>